<evidence type="ECO:0000313" key="3">
    <source>
        <dbReference type="Proteomes" id="UP000029121"/>
    </source>
</evidence>
<gene>
    <name evidence="2" type="ORF">CARUB_v10011151mg</name>
</gene>
<sequence>GSGWGEDTEQGSDKTGDLLEIWVTTKVEPNAVSWSKFLEVDMRPVPTGFLPFLAVRFEKEYGSFFINEEERVAVVFDPDHTAFIIGDDGYFKTVSLGEAPK</sequence>
<feature type="non-terminal residue" evidence="2">
    <location>
        <position position="101"/>
    </location>
</feature>
<dbReference type="Pfam" id="PF07734">
    <property type="entry name" value="FBA_1"/>
    <property type="match status" value="1"/>
</dbReference>
<dbReference type="InterPro" id="IPR006527">
    <property type="entry name" value="F-box-assoc_dom_typ1"/>
</dbReference>
<evidence type="ECO:0000259" key="1">
    <source>
        <dbReference type="Pfam" id="PF07734"/>
    </source>
</evidence>
<dbReference type="AlphaFoldDB" id="R0INU4"/>
<keyword evidence="3" id="KW-1185">Reference proteome</keyword>
<accession>R0INU4</accession>
<evidence type="ECO:0000313" key="2">
    <source>
        <dbReference type="EMBL" id="EOA38828.1"/>
    </source>
</evidence>
<name>R0INU4_9BRAS</name>
<dbReference type="EMBL" id="KB870805">
    <property type="protein sequence ID" value="EOA38828.1"/>
    <property type="molecule type" value="Genomic_DNA"/>
</dbReference>
<organism evidence="2 3">
    <name type="scientific">Capsella rubella</name>
    <dbReference type="NCBI Taxonomy" id="81985"/>
    <lineage>
        <taxon>Eukaryota</taxon>
        <taxon>Viridiplantae</taxon>
        <taxon>Streptophyta</taxon>
        <taxon>Embryophyta</taxon>
        <taxon>Tracheophyta</taxon>
        <taxon>Spermatophyta</taxon>
        <taxon>Magnoliopsida</taxon>
        <taxon>eudicotyledons</taxon>
        <taxon>Gunneridae</taxon>
        <taxon>Pentapetalae</taxon>
        <taxon>rosids</taxon>
        <taxon>malvids</taxon>
        <taxon>Brassicales</taxon>
        <taxon>Brassicaceae</taxon>
        <taxon>Camelineae</taxon>
        <taxon>Capsella</taxon>
    </lineage>
</organism>
<protein>
    <recommendedName>
        <fullName evidence="1">F-box associated beta-propeller type 1 domain-containing protein</fullName>
    </recommendedName>
</protein>
<feature type="non-terminal residue" evidence="2">
    <location>
        <position position="1"/>
    </location>
</feature>
<dbReference type="Proteomes" id="UP000029121">
    <property type="component" value="Unassembled WGS sequence"/>
</dbReference>
<feature type="domain" description="F-box associated beta-propeller type 1" evidence="1">
    <location>
        <begin position="15"/>
        <end position="99"/>
    </location>
</feature>
<proteinExistence type="predicted"/>
<reference evidence="3" key="1">
    <citation type="journal article" date="2013" name="Nat. Genet.">
        <title>The Capsella rubella genome and the genomic consequences of rapid mating system evolution.</title>
        <authorList>
            <person name="Slotte T."/>
            <person name="Hazzouri K.M."/>
            <person name="Agren J.A."/>
            <person name="Koenig D."/>
            <person name="Maumus F."/>
            <person name="Guo Y.L."/>
            <person name="Steige K."/>
            <person name="Platts A.E."/>
            <person name="Escobar J.S."/>
            <person name="Newman L.K."/>
            <person name="Wang W."/>
            <person name="Mandakova T."/>
            <person name="Vello E."/>
            <person name="Smith L.M."/>
            <person name="Henz S.R."/>
            <person name="Steffen J."/>
            <person name="Takuno S."/>
            <person name="Brandvain Y."/>
            <person name="Coop G."/>
            <person name="Andolfatto P."/>
            <person name="Hu T.T."/>
            <person name="Blanchette M."/>
            <person name="Clark R.M."/>
            <person name="Quesneville H."/>
            <person name="Nordborg M."/>
            <person name="Gaut B.S."/>
            <person name="Lysak M.A."/>
            <person name="Jenkins J."/>
            <person name="Grimwood J."/>
            <person name="Chapman J."/>
            <person name="Prochnik S."/>
            <person name="Shu S."/>
            <person name="Rokhsar D."/>
            <person name="Schmutz J."/>
            <person name="Weigel D."/>
            <person name="Wright S.I."/>
        </authorList>
    </citation>
    <scope>NUCLEOTIDE SEQUENCE [LARGE SCALE GENOMIC DNA]</scope>
    <source>
        <strain evidence="3">cv. Monte Gargano</strain>
    </source>
</reference>